<keyword evidence="2" id="KW-0158">Chromosome</keyword>
<dbReference type="EMBL" id="FNXT01001208">
    <property type="protein sequence ID" value="SZX74222.1"/>
    <property type="molecule type" value="Genomic_DNA"/>
</dbReference>
<protein>
    <recommendedName>
        <fullName evidence="6">Myb-like domain-containing protein</fullName>
    </recommendedName>
</protein>
<evidence type="ECO:0000259" key="6">
    <source>
        <dbReference type="PROSITE" id="PS50090"/>
    </source>
</evidence>
<dbReference type="PANTHER" id="PTHR46267">
    <property type="entry name" value="SINGLE MYB HISTONE 4"/>
    <property type="match status" value="1"/>
</dbReference>
<dbReference type="EMBL" id="FNXT01000770">
    <property type="protein sequence ID" value="SZX67119.1"/>
    <property type="molecule type" value="Genomic_DNA"/>
</dbReference>
<dbReference type="GO" id="GO:0005634">
    <property type="term" value="C:nucleus"/>
    <property type="evidence" value="ECO:0007669"/>
    <property type="project" value="UniProtKB-SubCell"/>
</dbReference>
<dbReference type="PANTHER" id="PTHR46267:SF15">
    <property type="entry name" value="WINGED HELIX-TURN-HELIX TRANSCRIPTION REPRESSOR DNA-BINDING PROTEIN-RELATED"/>
    <property type="match status" value="1"/>
</dbReference>
<dbReference type="Gene3D" id="1.10.10.60">
    <property type="entry name" value="Homeodomain-like"/>
    <property type="match status" value="1"/>
</dbReference>
<dbReference type="PROSITE" id="PS50090">
    <property type="entry name" value="MYB_LIKE"/>
    <property type="match status" value="1"/>
</dbReference>
<dbReference type="Pfam" id="PF00249">
    <property type="entry name" value="Myb_DNA-binding"/>
    <property type="match status" value="1"/>
</dbReference>
<evidence type="ECO:0000256" key="3">
    <source>
        <dbReference type="ARBA" id="ARBA00023125"/>
    </source>
</evidence>
<dbReference type="STRING" id="3088.A0A383VQJ5"/>
<dbReference type="GO" id="GO:0003691">
    <property type="term" value="F:double-stranded telomeric DNA binding"/>
    <property type="evidence" value="ECO:0007669"/>
    <property type="project" value="InterPro"/>
</dbReference>
<sequence>MNGTVAAPQADDQQGQLHQDLHAAGLGAHDAGAEAAAAAAAAAAVSAGLQVQGLEHLQPQGNEADMQAAAVAQAAATAAQIAQINAEAAQHAAQQHELQLQAVQAQLAAAAAGGQLDAASAAALAGAVPVSAALTAGMQLDPAAMAAAVAGSLNIQGLTVQQLVDANGQQVHLMPDALQLQAAHDAQMFAAHQAGAPDELGEYYSSELQRQQVETVRKADYQALAAAKRSGHLATIQFTLDLPPELQDIELTERTGIVEVPMNGDVMMLKRLFQYQAHNKLLPALQTLLTETGEEMADAKDDGSAMPLAHYNVGNNSSIILRIMIPEDLEHVPMVDEALASAAYTSATGGARTPSRKTRWTTEQIEALIEGVEKYGLSAWRTIVMDPRLASKNNMQCKDKFRNLCLTIIQGRPERGLTLPWQLKDRVRALIEQENIKV</sequence>
<gene>
    <name evidence="8" type="ORF">BQ4739_LOCUS14465</name>
    <name evidence="7" type="ORF">BQ4739_LOCUS7541</name>
</gene>
<dbReference type="AlphaFoldDB" id="A0A383VQJ5"/>
<dbReference type="InterPro" id="IPR044597">
    <property type="entry name" value="SMH1-6"/>
</dbReference>
<feature type="coiled-coil region" evidence="5">
    <location>
        <begin position="79"/>
        <end position="106"/>
    </location>
</feature>
<reference evidence="7 9" key="1">
    <citation type="submission" date="2016-10" db="EMBL/GenBank/DDBJ databases">
        <authorList>
            <person name="Cai Z."/>
        </authorList>
    </citation>
    <scope>NUCLEOTIDE SEQUENCE [LARGE SCALE GENOMIC DNA]</scope>
</reference>
<evidence type="ECO:0000256" key="1">
    <source>
        <dbReference type="ARBA" id="ARBA00004123"/>
    </source>
</evidence>
<dbReference type="Proteomes" id="UP000256970">
    <property type="component" value="Unassembled WGS sequence"/>
</dbReference>
<evidence type="ECO:0000256" key="5">
    <source>
        <dbReference type="SAM" id="Coils"/>
    </source>
</evidence>
<proteinExistence type="predicted"/>
<dbReference type="InterPro" id="IPR009057">
    <property type="entry name" value="Homeodomain-like_sf"/>
</dbReference>
<evidence type="ECO:0000313" key="9">
    <source>
        <dbReference type="Proteomes" id="UP000256970"/>
    </source>
</evidence>
<keyword evidence="4" id="KW-0539">Nucleus</keyword>
<dbReference type="SUPFAM" id="SSF46689">
    <property type="entry name" value="Homeodomain-like"/>
    <property type="match status" value="1"/>
</dbReference>
<organism evidence="7 9">
    <name type="scientific">Tetradesmus obliquus</name>
    <name type="common">Green alga</name>
    <name type="synonym">Acutodesmus obliquus</name>
    <dbReference type="NCBI Taxonomy" id="3088"/>
    <lineage>
        <taxon>Eukaryota</taxon>
        <taxon>Viridiplantae</taxon>
        <taxon>Chlorophyta</taxon>
        <taxon>core chlorophytes</taxon>
        <taxon>Chlorophyceae</taxon>
        <taxon>CS clade</taxon>
        <taxon>Sphaeropleales</taxon>
        <taxon>Scenedesmaceae</taxon>
        <taxon>Tetradesmus</taxon>
    </lineage>
</organism>
<feature type="domain" description="Myb-like" evidence="6">
    <location>
        <begin position="352"/>
        <end position="405"/>
    </location>
</feature>
<evidence type="ECO:0000313" key="7">
    <source>
        <dbReference type="EMBL" id="SZX67119.1"/>
    </source>
</evidence>
<evidence type="ECO:0000256" key="4">
    <source>
        <dbReference type="ARBA" id="ARBA00023242"/>
    </source>
</evidence>
<evidence type="ECO:0000256" key="2">
    <source>
        <dbReference type="ARBA" id="ARBA00022454"/>
    </source>
</evidence>
<keyword evidence="5" id="KW-0175">Coiled coil</keyword>
<comment type="subcellular location">
    <subcellularLocation>
        <location evidence="1">Nucleus</location>
    </subcellularLocation>
</comment>
<keyword evidence="3" id="KW-0238">DNA-binding</keyword>
<evidence type="ECO:0000313" key="8">
    <source>
        <dbReference type="EMBL" id="SZX74222.1"/>
    </source>
</evidence>
<dbReference type="InterPro" id="IPR001005">
    <property type="entry name" value="SANT/Myb"/>
</dbReference>
<accession>A0A383VQJ5</accession>
<keyword evidence="9" id="KW-1185">Reference proteome</keyword>
<dbReference type="CDD" id="cd11660">
    <property type="entry name" value="SANT_TRF"/>
    <property type="match status" value="1"/>
</dbReference>
<dbReference type="SMART" id="SM00717">
    <property type="entry name" value="SANT"/>
    <property type="match status" value="1"/>
</dbReference>
<name>A0A383VQJ5_TETOB</name>